<dbReference type="PROSITE" id="PS51688">
    <property type="entry name" value="ICA"/>
    <property type="match status" value="1"/>
</dbReference>
<organism evidence="6 7">
    <name type="scientific">Klebsiella phage KPP2018</name>
    <dbReference type="NCBI Taxonomy" id="3017287"/>
    <lineage>
        <taxon>Viruses</taxon>
        <taxon>Duplodnaviria</taxon>
        <taxon>Heunggongvirae</taxon>
        <taxon>Uroviricota</taxon>
        <taxon>Caudoviricetes</taxon>
        <taxon>Demerecviridae</taxon>
        <taxon>Markadamsvirinae</taxon>
        <taxon>Tequintavirus</taxon>
        <taxon>Tequintavirus KPP2018</taxon>
    </lineage>
</organism>
<dbReference type="GO" id="GO:0098015">
    <property type="term" value="C:virus tail"/>
    <property type="evidence" value="ECO:0007669"/>
    <property type="project" value="UniProtKB-KW"/>
</dbReference>
<feature type="coiled-coil region" evidence="3">
    <location>
        <begin position="971"/>
        <end position="1025"/>
    </location>
</feature>
<dbReference type="EMBL" id="OQ031075">
    <property type="protein sequence ID" value="WBF69803.1"/>
    <property type="molecule type" value="Genomic_DNA"/>
</dbReference>
<accession>A0AAF0APL5</accession>
<keyword evidence="2" id="KW-0946">Virion</keyword>
<name>A0AAF0APL5_9CAUD</name>
<reference evidence="6 7" key="1">
    <citation type="submission" date="2022-12" db="EMBL/GenBank/DDBJ databases">
        <authorList>
            <person name="Lee J.-H."/>
            <person name="Jung S.-H."/>
        </authorList>
    </citation>
    <scope>NUCLEOTIDE SEQUENCE [LARGE SCALE GENOMIC DNA]</scope>
</reference>
<evidence type="ECO:0000256" key="4">
    <source>
        <dbReference type="SAM" id="MobiDB-lite"/>
    </source>
</evidence>
<evidence type="ECO:0000313" key="6">
    <source>
        <dbReference type="EMBL" id="WBF69803.1"/>
    </source>
</evidence>
<evidence type="ECO:0000256" key="3">
    <source>
        <dbReference type="SAM" id="Coils"/>
    </source>
</evidence>
<protein>
    <submittedName>
        <fullName evidence="6">Tail fibers protein</fullName>
    </submittedName>
</protein>
<comment type="subcellular location">
    <subcellularLocation>
        <location evidence="1">Virion</location>
    </subcellularLocation>
</comment>
<sequence>MALKTKIIVQQILNIDDTTTTASKYPKYTVVLGNSISSITAGELTSAVEASAASAAAAKGSEIAAKDSENKAKDSEIMAGIYADSSQTSATQSAASAAESEKQARLSQKSADASATSAEESKGFRDSAELAAQNAENSRRLAEQAKTAAQQAQTAAETAKAGAETAKAGADAAATTAGEHAAAAKQSELNAKTSETNAASSATEAGDKAIDATTEADRAKAEADRATQIVDSKLDKVDISGFIKVYKTKAEADADVGSRVLGEKILVWNQTDSKYGWYKVAGTAEAPVLELVEIEQKLVSINNVRADDAGNVQITLPGGNPSLWLGEVTWFPYDKDSGVGYPGVLPADGREVLRVDYPDTWEAIEAGLIPSVTEEQWQAGATLYFSTGDGSTTFRLPDMMQGQAFRAPIKGEEDGGAIKEQIPYITTVNGIGPADDTGAIKLPYVAMVNGTVIPDENGNLALGNVVTKNAWNGTNGEVLLRGAFGLGGVGITLNEPDIVSFFKAMRAFGSGYYRNDTGVQGLPAYSAGFYSRTADTNSFICSGYGSAVVFAAAINDAILDSENPIVHTNILYGTVNKPDLNGDTQGVLSLAKGGTGASTVSSAKTNLEVDRVKQLEGGTHITSQDQNIVFMVQDTKNWGVYDHSENKWVSLPVEHGGTGATEPAQARKNLEAASAGINFDITQLRNLEGWPINIKNGGVISRKYHAVPSAGSYLGSEVFSAQVQLDNSVDPDTPRLEALFYSEGNYGQSLTERATIAAYRRTADGSLTATKYANLYMDSGAWNAERMHTQGYQKTWDGDSFGFFAPFQASDVVDNDSGFVPIISARTQSTGGYPMRATTGLISRGIDWPAYVVRLRGDSNWACTYQFHMSGDINGWGTDYNNTVFNFTYTKNAVSDINLKDNIQDVSGEESLENIEKMEFKKFTYKFDKKKNIRRGVIAQQLELIDPQYVKAIGNPETDDITLTLDTNPLLMDALAAIKVLSERNKSLETKLHEMSTVIDNINEKLDLMTRLSNLEAELDKMKGTS</sequence>
<keyword evidence="3" id="KW-0175">Coiled coil</keyword>
<feature type="compositionally biased region" description="Basic and acidic residues" evidence="4">
    <location>
        <begin position="119"/>
        <end position="128"/>
    </location>
</feature>
<dbReference type="Proteomes" id="UP001212335">
    <property type="component" value="Segment"/>
</dbReference>
<keyword evidence="2" id="KW-1227">Viral tail protein</keyword>
<evidence type="ECO:0000256" key="2">
    <source>
        <dbReference type="ARBA" id="ARBA00022732"/>
    </source>
</evidence>
<feature type="compositionally biased region" description="Low complexity" evidence="4">
    <location>
        <begin position="144"/>
        <end position="204"/>
    </location>
</feature>
<gene>
    <name evidence="6" type="ORF">KPP2018_014</name>
</gene>
<keyword evidence="7" id="KW-1185">Reference proteome</keyword>
<proteinExistence type="predicted"/>
<evidence type="ECO:0000259" key="5">
    <source>
        <dbReference type="PROSITE" id="PS51688"/>
    </source>
</evidence>
<feature type="region of interest" description="Disordered" evidence="4">
    <location>
        <begin position="92"/>
        <end position="210"/>
    </location>
</feature>
<evidence type="ECO:0000256" key="1">
    <source>
        <dbReference type="ARBA" id="ARBA00004328"/>
    </source>
</evidence>
<dbReference type="InterPro" id="IPR030392">
    <property type="entry name" value="S74_ICA"/>
</dbReference>
<evidence type="ECO:0000313" key="7">
    <source>
        <dbReference type="Proteomes" id="UP001212335"/>
    </source>
</evidence>
<feature type="domain" description="Peptidase S74" evidence="5">
    <location>
        <begin position="895"/>
        <end position="992"/>
    </location>
</feature>
<dbReference type="Pfam" id="PF13884">
    <property type="entry name" value="Peptidase_S74"/>
    <property type="match status" value="1"/>
</dbReference>